<organism evidence="8 9">
    <name type="scientific">Phaseolus coccineus</name>
    <name type="common">Scarlet runner bean</name>
    <name type="synonym">Phaseolus multiflorus</name>
    <dbReference type="NCBI Taxonomy" id="3886"/>
    <lineage>
        <taxon>Eukaryota</taxon>
        <taxon>Viridiplantae</taxon>
        <taxon>Streptophyta</taxon>
        <taxon>Embryophyta</taxon>
        <taxon>Tracheophyta</taxon>
        <taxon>Spermatophyta</taxon>
        <taxon>Magnoliopsida</taxon>
        <taxon>eudicotyledons</taxon>
        <taxon>Gunneridae</taxon>
        <taxon>Pentapetalae</taxon>
        <taxon>rosids</taxon>
        <taxon>fabids</taxon>
        <taxon>Fabales</taxon>
        <taxon>Fabaceae</taxon>
        <taxon>Papilionoideae</taxon>
        <taxon>50 kb inversion clade</taxon>
        <taxon>NPAAA clade</taxon>
        <taxon>indigoferoid/millettioid clade</taxon>
        <taxon>Phaseoleae</taxon>
        <taxon>Phaseolus</taxon>
    </lineage>
</organism>
<proteinExistence type="predicted"/>
<dbReference type="PANTHER" id="PTHR32467">
    <property type="entry name" value="AP2-LIKE ETHYLENE-RESPONSIVE TRANSCRIPTION FACTOR"/>
    <property type="match status" value="1"/>
</dbReference>
<dbReference type="CDD" id="cd00018">
    <property type="entry name" value="AP2"/>
    <property type="match status" value="1"/>
</dbReference>
<evidence type="ECO:0000256" key="2">
    <source>
        <dbReference type="ARBA" id="ARBA00023015"/>
    </source>
</evidence>
<feature type="region of interest" description="Disordered" evidence="6">
    <location>
        <begin position="181"/>
        <end position="205"/>
    </location>
</feature>
<dbReference type="InterPro" id="IPR016177">
    <property type="entry name" value="DNA-bd_dom_sf"/>
</dbReference>
<accession>A0AAN9R1C4</accession>
<evidence type="ECO:0000313" key="8">
    <source>
        <dbReference type="EMBL" id="KAK7355146.1"/>
    </source>
</evidence>
<feature type="compositionally biased region" description="Polar residues" evidence="6">
    <location>
        <begin position="182"/>
        <end position="205"/>
    </location>
</feature>
<keyword evidence="5" id="KW-0539">Nucleus</keyword>
<dbReference type="GO" id="GO:0003677">
    <property type="term" value="F:DNA binding"/>
    <property type="evidence" value="ECO:0007669"/>
    <property type="project" value="UniProtKB-KW"/>
</dbReference>
<dbReference type="Proteomes" id="UP001374584">
    <property type="component" value="Unassembled WGS sequence"/>
</dbReference>
<dbReference type="InterPro" id="IPR001471">
    <property type="entry name" value="AP2/ERF_dom"/>
</dbReference>
<name>A0AAN9R1C4_PHACN</name>
<dbReference type="SMART" id="SM00380">
    <property type="entry name" value="AP2"/>
    <property type="match status" value="1"/>
</dbReference>
<dbReference type="GO" id="GO:0005634">
    <property type="term" value="C:nucleus"/>
    <property type="evidence" value="ECO:0007669"/>
    <property type="project" value="UniProtKB-SubCell"/>
</dbReference>
<evidence type="ECO:0000259" key="7">
    <source>
        <dbReference type="PROSITE" id="PS51032"/>
    </source>
</evidence>
<gene>
    <name evidence="8" type="ORF">VNO80_14392</name>
</gene>
<dbReference type="Gene3D" id="3.30.730.10">
    <property type="entry name" value="AP2/ERF domain"/>
    <property type="match status" value="1"/>
</dbReference>
<keyword evidence="9" id="KW-1185">Reference proteome</keyword>
<evidence type="ECO:0000256" key="4">
    <source>
        <dbReference type="ARBA" id="ARBA00023163"/>
    </source>
</evidence>
<dbReference type="InterPro" id="IPR036955">
    <property type="entry name" value="AP2/ERF_dom_sf"/>
</dbReference>
<dbReference type="PANTHER" id="PTHR32467:SF97">
    <property type="entry name" value="ETHYLENE-RESPONSIVE TRANSCRIPTION FACTOR WRI1"/>
    <property type="match status" value="1"/>
</dbReference>
<feature type="domain" description="AP2/ERF" evidence="7">
    <location>
        <begin position="95"/>
        <end position="154"/>
    </location>
</feature>
<dbReference type="AlphaFoldDB" id="A0AAN9R1C4"/>
<keyword evidence="3" id="KW-0238">DNA-binding</keyword>
<evidence type="ECO:0000256" key="1">
    <source>
        <dbReference type="ARBA" id="ARBA00004123"/>
    </source>
</evidence>
<dbReference type="GO" id="GO:0003700">
    <property type="term" value="F:DNA-binding transcription factor activity"/>
    <property type="evidence" value="ECO:0007669"/>
    <property type="project" value="InterPro"/>
</dbReference>
<reference evidence="8 9" key="1">
    <citation type="submission" date="2024-01" db="EMBL/GenBank/DDBJ databases">
        <title>The genomes of 5 underutilized Papilionoideae crops provide insights into root nodulation and disease resistanc.</title>
        <authorList>
            <person name="Jiang F."/>
        </authorList>
    </citation>
    <scope>NUCLEOTIDE SEQUENCE [LARGE SCALE GENOMIC DNA]</scope>
    <source>
        <strain evidence="8">JINMINGXINNONG_FW02</strain>
        <tissue evidence="8">Leaves</tissue>
    </source>
</reference>
<comment type="caution">
    <text evidence="8">The sequence shown here is derived from an EMBL/GenBank/DDBJ whole genome shotgun (WGS) entry which is preliminary data.</text>
</comment>
<evidence type="ECO:0000256" key="3">
    <source>
        <dbReference type="ARBA" id="ARBA00023125"/>
    </source>
</evidence>
<dbReference type="EMBL" id="JAYMYR010000006">
    <property type="protein sequence ID" value="KAK7355146.1"/>
    <property type="molecule type" value="Genomic_DNA"/>
</dbReference>
<keyword evidence="2" id="KW-0805">Transcription regulation</keyword>
<evidence type="ECO:0000256" key="5">
    <source>
        <dbReference type="ARBA" id="ARBA00023242"/>
    </source>
</evidence>
<dbReference type="PROSITE" id="PS51032">
    <property type="entry name" value="AP2_ERF"/>
    <property type="match status" value="1"/>
</dbReference>
<keyword evidence="4" id="KW-0804">Transcription</keyword>
<sequence length="368" mass="41813">MEPTQNPEPRYPRRATSSRGLWNNSSVTLNFTKNEVLIPVPKHDQGTQCPSSLIAMEKAPEQTRIVTSEEIDFGLKEQVKRKRYRKRNFKKTTSIYRGVTRCKGRFESFVWDKDLRTTGKRGKTGGFKDELEAARAHDLIAIKIWGQFAYTNFPASFYVKEISEMQQMTLREYILRVRRGKTSTTATDGSNTSSAYAGTSPEVQENSVVNDALPNTESTTMQSMFDEIGEQSQAPTTLQNQHENVEENKYLYDDEYAWLDFDLTSPLWSCDFGSTQLEDHANALGNENPVGAGNGSVASFGSSSVEFHSMETNNIQQFEEQNPDVASVHRYEPLQRGFATNTQHENIVADKDWDITQYLNLDFPDMDD</sequence>
<evidence type="ECO:0000256" key="6">
    <source>
        <dbReference type="SAM" id="MobiDB-lite"/>
    </source>
</evidence>
<dbReference type="SUPFAM" id="SSF54171">
    <property type="entry name" value="DNA-binding domain"/>
    <property type="match status" value="1"/>
</dbReference>
<evidence type="ECO:0000313" key="9">
    <source>
        <dbReference type="Proteomes" id="UP001374584"/>
    </source>
</evidence>
<protein>
    <recommendedName>
        <fullName evidence="7">AP2/ERF domain-containing protein</fullName>
    </recommendedName>
</protein>
<comment type="subcellular location">
    <subcellularLocation>
        <location evidence="1">Nucleus</location>
    </subcellularLocation>
</comment>